<sequence length="411" mass="44667">MYDSQPSKKPATSYLDHVMASGGTEAVSSVDSLSRALNVGFRVLRILMAGLAAVFCFSNIYWVPEGSVAVQTRLGKIVGEKETALRPPGGPYLAFPYPLDQIVRMPTGIQKIAVHNAFWSETDEIQPAVDDRPETESLRPGVHGSLLTADKNIVQGTWIVHYKLDTGGDTRSAATDFVRHVGSMERAARIVRRSAQSAIVKVVAQTDVANFVAGHIDNQAIRNLIATRLDRLHAGLTVTGVTASRYAVPRMLMADFQAVNQAESHKALSIEKASRQRVSILNELAGSGWQELLEAIETHERSLEKGDRPAEEAAFGTARDILLAGDVGGAVGQMLDEAKSEKTATIQRARAATARFNELLPSFKKNPDVLPTQLIQDTVRKIWSAISVDALYVPPGQKLVLDLGRSEPIDQ</sequence>
<dbReference type="Pfam" id="PF01145">
    <property type="entry name" value="Band_7"/>
    <property type="match status" value="1"/>
</dbReference>
<dbReference type="GO" id="GO:0016020">
    <property type="term" value="C:membrane"/>
    <property type="evidence" value="ECO:0007669"/>
    <property type="project" value="UniProtKB-SubCell"/>
</dbReference>
<reference evidence="4 5" key="1">
    <citation type="submission" date="2019-11" db="EMBL/GenBank/DDBJ databases">
        <title>Comparative genomics of hydrocarbon-degrading Desulfosarcina strains.</title>
        <authorList>
            <person name="Watanabe M."/>
            <person name="Kojima H."/>
            <person name="Fukui M."/>
        </authorList>
    </citation>
    <scope>NUCLEOTIDE SEQUENCE [LARGE SCALE GENOMIC DNA]</scope>
    <source>
        <strain evidence="4 5">PL12</strain>
    </source>
</reference>
<evidence type="ECO:0000313" key="4">
    <source>
        <dbReference type="EMBL" id="BBO68413.1"/>
    </source>
</evidence>
<accession>A0A5K7YIQ7</accession>
<dbReference type="Gene3D" id="3.30.479.30">
    <property type="entry name" value="Band 7 domain"/>
    <property type="match status" value="1"/>
</dbReference>
<keyword evidence="2" id="KW-1133">Transmembrane helix</keyword>
<evidence type="ECO:0000256" key="1">
    <source>
        <dbReference type="ARBA" id="ARBA00004167"/>
    </source>
</evidence>
<dbReference type="KEGG" id="dalk:DSCA_23430"/>
<organism evidence="4 5">
    <name type="scientific">Desulfosarcina alkanivorans</name>
    <dbReference type="NCBI Taxonomy" id="571177"/>
    <lineage>
        <taxon>Bacteria</taxon>
        <taxon>Pseudomonadati</taxon>
        <taxon>Thermodesulfobacteriota</taxon>
        <taxon>Desulfobacteria</taxon>
        <taxon>Desulfobacterales</taxon>
        <taxon>Desulfosarcinaceae</taxon>
        <taxon>Desulfosarcina</taxon>
    </lineage>
</organism>
<keyword evidence="2" id="KW-0812">Transmembrane</keyword>
<evidence type="ECO:0000259" key="3">
    <source>
        <dbReference type="Pfam" id="PF01145"/>
    </source>
</evidence>
<evidence type="ECO:0000313" key="5">
    <source>
        <dbReference type="Proteomes" id="UP000427906"/>
    </source>
</evidence>
<name>A0A5K7YIQ7_9BACT</name>
<dbReference type="EMBL" id="AP021874">
    <property type="protein sequence ID" value="BBO68413.1"/>
    <property type="molecule type" value="Genomic_DNA"/>
</dbReference>
<keyword evidence="5" id="KW-1185">Reference proteome</keyword>
<dbReference type="InterPro" id="IPR036013">
    <property type="entry name" value="Band_7/SPFH_dom_sf"/>
</dbReference>
<dbReference type="InterPro" id="IPR001107">
    <property type="entry name" value="Band_7"/>
</dbReference>
<dbReference type="Proteomes" id="UP000427906">
    <property type="component" value="Chromosome"/>
</dbReference>
<feature type="transmembrane region" description="Helical" evidence="2">
    <location>
        <begin position="43"/>
        <end position="63"/>
    </location>
</feature>
<protein>
    <recommendedName>
        <fullName evidence="3">Band 7 domain-containing protein</fullName>
    </recommendedName>
</protein>
<proteinExistence type="predicted"/>
<keyword evidence="2" id="KW-0472">Membrane</keyword>
<comment type="subcellular location">
    <subcellularLocation>
        <location evidence="1">Membrane</location>
        <topology evidence="1">Single-pass membrane protein</topology>
    </subcellularLocation>
</comment>
<feature type="domain" description="Band 7" evidence="3">
    <location>
        <begin position="63"/>
        <end position="275"/>
    </location>
</feature>
<dbReference type="AlphaFoldDB" id="A0A5K7YIQ7"/>
<gene>
    <name evidence="4" type="ORF">DSCA_23430</name>
</gene>
<evidence type="ECO:0000256" key="2">
    <source>
        <dbReference type="SAM" id="Phobius"/>
    </source>
</evidence>